<protein>
    <submittedName>
        <fullName evidence="2">Uncharacterized protein</fullName>
    </submittedName>
</protein>
<reference evidence="2" key="1">
    <citation type="submission" date="2018-11" db="EMBL/GenBank/DDBJ databases">
        <authorList>
            <consortium name="Pathogen Informatics"/>
        </authorList>
    </citation>
    <scope>NUCLEOTIDE SEQUENCE</scope>
</reference>
<feature type="compositionally biased region" description="Polar residues" evidence="1">
    <location>
        <begin position="104"/>
        <end position="144"/>
    </location>
</feature>
<dbReference type="AlphaFoldDB" id="A0A3S5AA69"/>
<feature type="region of interest" description="Disordered" evidence="1">
    <location>
        <begin position="598"/>
        <end position="619"/>
    </location>
</feature>
<keyword evidence="3" id="KW-1185">Reference proteome</keyword>
<comment type="caution">
    <text evidence="2">The sequence shown here is derived from an EMBL/GenBank/DDBJ whole genome shotgun (WGS) entry which is preliminary data.</text>
</comment>
<gene>
    <name evidence="2" type="ORF">PXEA_LOCUS12229</name>
</gene>
<evidence type="ECO:0000313" key="2">
    <source>
        <dbReference type="EMBL" id="VEL18789.1"/>
    </source>
</evidence>
<name>A0A3S5AA69_9PLAT</name>
<proteinExistence type="predicted"/>
<feature type="non-terminal residue" evidence="2">
    <location>
        <position position="1"/>
    </location>
</feature>
<dbReference type="Proteomes" id="UP000784294">
    <property type="component" value="Unassembled WGS sequence"/>
</dbReference>
<dbReference type="EMBL" id="CAAALY010038670">
    <property type="protein sequence ID" value="VEL18789.1"/>
    <property type="molecule type" value="Genomic_DNA"/>
</dbReference>
<accession>A0A3S5AA69</accession>
<feature type="compositionally biased region" description="Basic and acidic residues" evidence="1">
    <location>
        <begin position="195"/>
        <end position="220"/>
    </location>
</feature>
<feature type="compositionally biased region" description="Low complexity" evidence="1">
    <location>
        <begin position="168"/>
        <end position="193"/>
    </location>
</feature>
<feature type="region of interest" description="Disordered" evidence="1">
    <location>
        <begin position="104"/>
        <end position="228"/>
    </location>
</feature>
<organism evidence="2 3">
    <name type="scientific">Protopolystoma xenopodis</name>
    <dbReference type="NCBI Taxonomy" id="117903"/>
    <lineage>
        <taxon>Eukaryota</taxon>
        <taxon>Metazoa</taxon>
        <taxon>Spiralia</taxon>
        <taxon>Lophotrochozoa</taxon>
        <taxon>Platyhelminthes</taxon>
        <taxon>Monogenea</taxon>
        <taxon>Polyopisthocotylea</taxon>
        <taxon>Polystomatidea</taxon>
        <taxon>Polystomatidae</taxon>
        <taxon>Protopolystoma</taxon>
    </lineage>
</organism>
<evidence type="ECO:0000313" key="3">
    <source>
        <dbReference type="Proteomes" id="UP000784294"/>
    </source>
</evidence>
<feature type="compositionally biased region" description="Polar residues" evidence="1">
    <location>
        <begin position="607"/>
        <end position="618"/>
    </location>
</feature>
<sequence>ICETSLVNGLDCQLNGGSETGSCTSTNSEAATDRSRLRTRSASRAAAAAAAVTTSTSAPIAVSSAAAVTCSAMNTSPTGLSTPPVSAALSTMTTRKRQHNFLATSALSHSDLSTPANSARTSLNTSRGHSPTLDTAAGSTTSSGLGCWLRPRHKRERDSLNGLTTDRGNTISAISSSNTSSYSDSSDDGSSIGERPIRSDSRHSARRIDSERCQQRKENGDDAEDDVELVDEVSANLEFHGRGDEGNCYQTSKLAVTDLTSICDNGYTASARCRSHPESAPARINSTNCRPVSAAVTSNMAASISTHLLDSAADSPWLTSLTATVAAAAQAVARALKTTTRAVAVAAASSTPHGVGLSLRARKRDRGARRQIFRLLQLRARRRHHTRQRSMNRIKSQRGRSSGMIYSGTLKLNRTTQGATRCCLAKKLTESAVKPPTSGPDRLDHFSDDNILTLALDGRGDRKADRFDASEVGEAWRLKRGQPHTLKRLRHSSSPSISASTGFTATATTPISNLPSFSINGICLTEGPAAKRSCYSPLLLSRAPLSSRSNRSRPISGLAAMLSGLPTVRLTKFDNEKQELELRREGLAKHCLDLAKREPDEVGGRGDSQSTGWSTSCEPTDLTPEPDFLSECRDLLVKVRKLISIFFLSLG</sequence>
<evidence type="ECO:0000256" key="1">
    <source>
        <dbReference type="SAM" id="MobiDB-lite"/>
    </source>
</evidence>